<dbReference type="InterPro" id="IPR008936">
    <property type="entry name" value="Rho_GTPase_activation_prot"/>
</dbReference>
<sequence>EIVALEVYRTASIDTVMRNDAPSVHLLSAYLRTRVCLDYLRIAIGPTIEVVAQLGCISLDPDLATVYQDWARMQTTVRMPPVVSAVEAASYTEVQNLSRRRHGHLVRVARHCLFDIFGARDRIPAGLTAICASLLLAIRYRFPEADEAKRHSLVGSMFFLRFVNAALTMPAQYGLLDAPPTGAVKTNLKLIARLMQRMSNYSWKPPEEWPADACQFMKDNIADFQAFLASLTSGPDVPPPPPRDGAGRSPPARRTHSATVLIADCGAVAGPRLAVSPVPIPSLAATLAAALDTTAGGGGSAGAECARATSIDDSICAVFARGMPPIDDDSPGASADAGRPARPGSAPPLTENAQSRRQAKGVSWDEPRLPRASGAAGGPAQPPSTAAARSAKGASRRPYCAPAEAFAQHQARWCGREHSSSPGNRESSASDSVQSMFGMGHAPGGKGGGGRRASRTGRYGDVVLPLNDLYLLQKHLLMYEDAWAPGEAERHRGPGQRVGDTPMRTCLAALGPAPGLVRASNNHATRIPLE</sequence>
<gene>
    <name evidence="3" type="primary">gap1_1</name>
    <name evidence="3" type="ORF">LPJ61_003326</name>
</gene>
<dbReference type="SUPFAM" id="SSF48350">
    <property type="entry name" value="GTPase activation domain, GAP"/>
    <property type="match status" value="1"/>
</dbReference>
<organism evidence="3 4">
    <name type="scientific">Coemansia biformis</name>
    <dbReference type="NCBI Taxonomy" id="1286918"/>
    <lineage>
        <taxon>Eukaryota</taxon>
        <taxon>Fungi</taxon>
        <taxon>Fungi incertae sedis</taxon>
        <taxon>Zoopagomycota</taxon>
        <taxon>Kickxellomycotina</taxon>
        <taxon>Kickxellomycetes</taxon>
        <taxon>Kickxellales</taxon>
        <taxon>Kickxellaceae</taxon>
        <taxon>Coemansia</taxon>
    </lineage>
</organism>
<dbReference type="Proteomes" id="UP001143981">
    <property type="component" value="Unassembled WGS sequence"/>
</dbReference>
<evidence type="ECO:0000313" key="4">
    <source>
        <dbReference type="Proteomes" id="UP001143981"/>
    </source>
</evidence>
<dbReference type="GO" id="GO:0005096">
    <property type="term" value="F:GTPase activator activity"/>
    <property type="evidence" value="ECO:0007669"/>
    <property type="project" value="TreeGrafter"/>
</dbReference>
<feature type="region of interest" description="Disordered" evidence="1">
    <location>
        <begin position="232"/>
        <end position="255"/>
    </location>
</feature>
<dbReference type="Pfam" id="PF00616">
    <property type="entry name" value="RasGAP"/>
    <property type="match status" value="1"/>
</dbReference>
<proteinExistence type="predicted"/>
<feature type="domain" description="Ras-GAP" evidence="2">
    <location>
        <begin position="1"/>
        <end position="200"/>
    </location>
</feature>
<feature type="compositionally biased region" description="Low complexity" evidence="1">
    <location>
        <begin position="383"/>
        <end position="393"/>
    </location>
</feature>
<keyword evidence="4" id="KW-1185">Reference proteome</keyword>
<comment type="caution">
    <text evidence="3">The sequence shown here is derived from an EMBL/GenBank/DDBJ whole genome shotgun (WGS) entry which is preliminary data.</text>
</comment>
<evidence type="ECO:0000313" key="3">
    <source>
        <dbReference type="EMBL" id="KAJ1729841.1"/>
    </source>
</evidence>
<reference evidence="3" key="1">
    <citation type="submission" date="2022-07" db="EMBL/GenBank/DDBJ databases">
        <title>Phylogenomic reconstructions and comparative analyses of Kickxellomycotina fungi.</title>
        <authorList>
            <person name="Reynolds N.K."/>
            <person name="Stajich J.E."/>
            <person name="Barry K."/>
            <person name="Grigoriev I.V."/>
            <person name="Crous P."/>
            <person name="Smith M.E."/>
        </authorList>
    </citation>
    <scope>NUCLEOTIDE SEQUENCE</scope>
    <source>
        <strain evidence="3">BCRC 34381</strain>
    </source>
</reference>
<dbReference type="GO" id="GO:0005938">
    <property type="term" value="C:cell cortex"/>
    <property type="evidence" value="ECO:0007669"/>
    <property type="project" value="TreeGrafter"/>
</dbReference>
<feature type="region of interest" description="Disordered" evidence="1">
    <location>
        <begin position="322"/>
        <end position="393"/>
    </location>
</feature>
<feature type="compositionally biased region" description="Low complexity" evidence="1">
    <location>
        <begin position="331"/>
        <end position="348"/>
    </location>
</feature>
<evidence type="ECO:0000256" key="1">
    <source>
        <dbReference type="SAM" id="MobiDB-lite"/>
    </source>
</evidence>
<feature type="compositionally biased region" description="Polar residues" evidence="1">
    <location>
        <begin position="420"/>
        <end position="435"/>
    </location>
</feature>
<dbReference type="EMBL" id="JANBOI010000543">
    <property type="protein sequence ID" value="KAJ1729841.1"/>
    <property type="molecule type" value="Genomic_DNA"/>
</dbReference>
<evidence type="ECO:0000259" key="2">
    <source>
        <dbReference type="PROSITE" id="PS50018"/>
    </source>
</evidence>
<dbReference type="OrthoDB" id="775356at2759"/>
<protein>
    <submittedName>
        <fullName evidence="3">RasGAP protein</fullName>
    </submittedName>
</protein>
<feature type="compositionally biased region" description="Gly residues" evidence="1">
    <location>
        <begin position="441"/>
        <end position="451"/>
    </location>
</feature>
<feature type="non-terminal residue" evidence="3">
    <location>
        <position position="1"/>
    </location>
</feature>
<dbReference type="Gene3D" id="1.10.506.10">
    <property type="entry name" value="GTPase Activation - p120gap, domain 1"/>
    <property type="match status" value="1"/>
</dbReference>
<dbReference type="PANTHER" id="PTHR14149">
    <property type="entry name" value="RAS GTPASE-ACTIVATING PROTEIN WITH IQ MOTIF"/>
    <property type="match status" value="1"/>
</dbReference>
<name>A0A9W7YD84_9FUNG</name>
<dbReference type="InterPro" id="IPR001936">
    <property type="entry name" value="RasGAP_dom"/>
</dbReference>
<feature type="region of interest" description="Disordered" evidence="1">
    <location>
        <begin position="411"/>
        <end position="454"/>
    </location>
</feature>
<dbReference type="PROSITE" id="PS50018">
    <property type="entry name" value="RAS_GTPASE_ACTIV_2"/>
    <property type="match status" value="1"/>
</dbReference>
<dbReference type="AlphaFoldDB" id="A0A9W7YD84"/>
<accession>A0A9W7YD84</accession>